<name>A0A5B2VTZ9_9HYPH</name>
<comment type="subcellular location">
    <subcellularLocation>
        <location evidence="1">Membrane</location>
        <topology evidence="1">Multi-pass membrane protein</topology>
    </subcellularLocation>
</comment>
<dbReference type="AlphaFoldDB" id="A0A5B2VTZ9"/>
<accession>A0A5B2VTZ9</accession>
<dbReference type="Proteomes" id="UP000323142">
    <property type="component" value="Unassembled WGS sequence"/>
</dbReference>
<dbReference type="Gene3D" id="1.20.1510.10">
    <property type="entry name" value="Cation efflux protein transmembrane domain"/>
    <property type="match status" value="1"/>
</dbReference>
<organism evidence="6 7">
    <name type="scientific">Salinarimonas soli</name>
    <dbReference type="NCBI Taxonomy" id="1638099"/>
    <lineage>
        <taxon>Bacteria</taxon>
        <taxon>Pseudomonadati</taxon>
        <taxon>Pseudomonadota</taxon>
        <taxon>Alphaproteobacteria</taxon>
        <taxon>Hyphomicrobiales</taxon>
        <taxon>Salinarimonadaceae</taxon>
        <taxon>Salinarimonas</taxon>
    </lineage>
</organism>
<comment type="caution">
    <text evidence="6">The sequence shown here is derived from an EMBL/GenBank/DDBJ whole genome shotgun (WGS) entry which is preliminary data.</text>
</comment>
<sequence>MADEDGAHRAYRRTIWLIALSILAFSSLQALWALSIGSAQLLKDAIDWVYDVALYIIAALVFGRGVRAEQASALVIAGVLAVAGVHTLYDLWDKVVQPRPIEPFTIGFSAVSSAIIGYLVLAALLRFRGDANPLIRATWVSARNAAISTTVFSTATYLTRTATSRWPEYGLDLFGAALLFQGAGAIVLATWRDRRAARG</sequence>
<evidence type="ECO:0000313" key="7">
    <source>
        <dbReference type="Proteomes" id="UP000323142"/>
    </source>
</evidence>
<dbReference type="SUPFAM" id="SSF161111">
    <property type="entry name" value="Cation efflux protein transmembrane domain-like"/>
    <property type="match status" value="1"/>
</dbReference>
<dbReference type="InterPro" id="IPR027469">
    <property type="entry name" value="Cation_efflux_TMD_sf"/>
</dbReference>
<evidence type="ECO:0008006" key="8">
    <source>
        <dbReference type="Google" id="ProtNLM"/>
    </source>
</evidence>
<keyword evidence="7" id="KW-1185">Reference proteome</keyword>
<evidence type="ECO:0000313" key="6">
    <source>
        <dbReference type="EMBL" id="KAA2242078.1"/>
    </source>
</evidence>
<proteinExistence type="predicted"/>
<evidence type="ECO:0000256" key="3">
    <source>
        <dbReference type="ARBA" id="ARBA00022989"/>
    </source>
</evidence>
<feature type="transmembrane region" description="Helical" evidence="5">
    <location>
        <begin position="170"/>
        <end position="191"/>
    </location>
</feature>
<keyword evidence="3 5" id="KW-1133">Transmembrane helix</keyword>
<feature type="transmembrane region" description="Helical" evidence="5">
    <location>
        <begin position="48"/>
        <end position="66"/>
    </location>
</feature>
<protein>
    <recommendedName>
        <fullName evidence="8">Cation transporter</fullName>
    </recommendedName>
</protein>
<gene>
    <name evidence="6" type="ORF">F0L46_03695</name>
</gene>
<reference evidence="6 7" key="2">
    <citation type="submission" date="2019-09" db="EMBL/GenBank/DDBJ databases">
        <authorList>
            <person name="Jin C."/>
        </authorList>
    </citation>
    <scope>NUCLEOTIDE SEQUENCE [LARGE SCALE GENOMIC DNA]</scope>
    <source>
        <strain evidence="6 7">BN140002</strain>
    </source>
</reference>
<evidence type="ECO:0000256" key="5">
    <source>
        <dbReference type="SAM" id="Phobius"/>
    </source>
</evidence>
<keyword evidence="4 5" id="KW-0472">Membrane</keyword>
<dbReference type="GO" id="GO:0016020">
    <property type="term" value="C:membrane"/>
    <property type="evidence" value="ECO:0007669"/>
    <property type="project" value="UniProtKB-SubCell"/>
</dbReference>
<feature type="transmembrane region" description="Helical" evidence="5">
    <location>
        <begin position="137"/>
        <end position="158"/>
    </location>
</feature>
<evidence type="ECO:0000256" key="4">
    <source>
        <dbReference type="ARBA" id="ARBA00023136"/>
    </source>
</evidence>
<dbReference type="EMBL" id="VUOA01000007">
    <property type="protein sequence ID" value="KAA2242078.1"/>
    <property type="molecule type" value="Genomic_DNA"/>
</dbReference>
<feature type="transmembrane region" description="Helical" evidence="5">
    <location>
        <begin position="15"/>
        <end position="36"/>
    </location>
</feature>
<feature type="transmembrane region" description="Helical" evidence="5">
    <location>
        <begin position="104"/>
        <end position="125"/>
    </location>
</feature>
<evidence type="ECO:0000256" key="2">
    <source>
        <dbReference type="ARBA" id="ARBA00022692"/>
    </source>
</evidence>
<reference evidence="6 7" key="1">
    <citation type="submission" date="2019-09" db="EMBL/GenBank/DDBJ databases">
        <title>Salinarimonas rosea gen. nov., sp. nov., a new member of the a-2 subgroup of the Proteobacteria.</title>
        <authorList>
            <person name="Liu J."/>
        </authorList>
    </citation>
    <scope>NUCLEOTIDE SEQUENCE [LARGE SCALE GENOMIC DNA]</scope>
    <source>
        <strain evidence="6 7">BN140002</strain>
    </source>
</reference>
<evidence type="ECO:0000256" key="1">
    <source>
        <dbReference type="ARBA" id="ARBA00004141"/>
    </source>
</evidence>
<feature type="transmembrane region" description="Helical" evidence="5">
    <location>
        <begin position="73"/>
        <end position="92"/>
    </location>
</feature>
<keyword evidence="2 5" id="KW-0812">Transmembrane</keyword>
<dbReference type="OrthoDB" id="9799649at2"/>
<dbReference type="RefSeq" id="WP_149815686.1">
    <property type="nucleotide sequence ID" value="NZ_VUOA01000007.1"/>
</dbReference>